<comment type="caution">
    <text evidence="2">The sequence shown here is derived from an EMBL/GenBank/DDBJ whole genome shotgun (WGS) entry which is preliminary data.</text>
</comment>
<evidence type="ECO:0000256" key="1">
    <source>
        <dbReference type="SAM" id="MobiDB-lite"/>
    </source>
</evidence>
<feature type="compositionally biased region" description="Polar residues" evidence="1">
    <location>
        <begin position="75"/>
        <end position="86"/>
    </location>
</feature>
<reference evidence="2 3" key="1">
    <citation type="submission" date="2016-11" db="EMBL/GenBank/DDBJ databases">
        <title>The macronuclear genome of Stentor coeruleus: a giant cell with tiny introns.</title>
        <authorList>
            <person name="Slabodnick M."/>
            <person name="Ruby J.G."/>
            <person name="Reiff S.B."/>
            <person name="Swart E.C."/>
            <person name="Gosai S."/>
            <person name="Prabakaran S."/>
            <person name="Witkowska E."/>
            <person name="Larue G.E."/>
            <person name="Fisher S."/>
            <person name="Freeman R.M."/>
            <person name="Gunawardena J."/>
            <person name="Chu W."/>
            <person name="Stover N.A."/>
            <person name="Gregory B.D."/>
            <person name="Nowacki M."/>
            <person name="Derisi J."/>
            <person name="Roy S.W."/>
            <person name="Marshall W.F."/>
            <person name="Sood P."/>
        </authorList>
    </citation>
    <scope>NUCLEOTIDE SEQUENCE [LARGE SCALE GENOMIC DNA]</scope>
    <source>
        <strain evidence="2">WM001</strain>
    </source>
</reference>
<name>A0A1R2C851_9CILI</name>
<accession>A0A1R2C851</accession>
<feature type="region of interest" description="Disordered" evidence="1">
    <location>
        <begin position="70"/>
        <end position="89"/>
    </location>
</feature>
<gene>
    <name evidence="2" type="ORF">SteCoe_13504</name>
</gene>
<organism evidence="2 3">
    <name type="scientific">Stentor coeruleus</name>
    <dbReference type="NCBI Taxonomy" id="5963"/>
    <lineage>
        <taxon>Eukaryota</taxon>
        <taxon>Sar</taxon>
        <taxon>Alveolata</taxon>
        <taxon>Ciliophora</taxon>
        <taxon>Postciliodesmatophora</taxon>
        <taxon>Heterotrichea</taxon>
        <taxon>Heterotrichida</taxon>
        <taxon>Stentoridae</taxon>
        <taxon>Stentor</taxon>
    </lineage>
</organism>
<proteinExistence type="predicted"/>
<sequence>MNDSRSNNSEEDEPKAMMKNEISIQVDLRYLDLNENPPNYIEPTTFRARQQKRLVKNKCISLDSDSGLPRLNETKIANTNKSSRGRQNYFGIKRNHSRKTYSNLFVNNFNSHYKSKLIKLREKLNEVHIYKTPSHLIKGLHSEVEHPQKEYLSYNKLELLSKPHFKSPIITKKTCSYRKHSHSPRKPNNSKEFLIPKNNILDSLICTSKLFLPVKM</sequence>
<dbReference type="AlphaFoldDB" id="A0A1R2C851"/>
<dbReference type="Proteomes" id="UP000187209">
    <property type="component" value="Unassembled WGS sequence"/>
</dbReference>
<evidence type="ECO:0000313" key="2">
    <source>
        <dbReference type="EMBL" id="OMJ85192.1"/>
    </source>
</evidence>
<dbReference type="EMBL" id="MPUH01000244">
    <property type="protein sequence ID" value="OMJ85192.1"/>
    <property type="molecule type" value="Genomic_DNA"/>
</dbReference>
<keyword evidence="3" id="KW-1185">Reference proteome</keyword>
<protein>
    <submittedName>
        <fullName evidence="2">Uncharacterized protein</fullName>
    </submittedName>
</protein>
<evidence type="ECO:0000313" key="3">
    <source>
        <dbReference type="Proteomes" id="UP000187209"/>
    </source>
</evidence>